<keyword evidence="1" id="KW-1185">Reference proteome</keyword>
<organism evidence="1 2">
    <name type="scientific">Limulus polyphemus</name>
    <name type="common">Atlantic horseshoe crab</name>
    <dbReference type="NCBI Taxonomy" id="6850"/>
    <lineage>
        <taxon>Eukaryota</taxon>
        <taxon>Metazoa</taxon>
        <taxon>Ecdysozoa</taxon>
        <taxon>Arthropoda</taxon>
        <taxon>Chelicerata</taxon>
        <taxon>Merostomata</taxon>
        <taxon>Xiphosura</taxon>
        <taxon>Limulidae</taxon>
        <taxon>Limulus</taxon>
    </lineage>
</organism>
<name>A0ABM1T627_LIMPO</name>
<accession>A0ABM1T627</accession>
<protein>
    <submittedName>
        <fullName evidence="2">Uncharacterized protein LOC111087779</fullName>
    </submittedName>
</protein>
<dbReference type="Proteomes" id="UP000694941">
    <property type="component" value="Unplaced"/>
</dbReference>
<proteinExistence type="predicted"/>
<gene>
    <name evidence="2" type="primary">LOC111087779</name>
</gene>
<reference evidence="2" key="1">
    <citation type="submission" date="2025-08" db="UniProtKB">
        <authorList>
            <consortium name="RefSeq"/>
        </authorList>
    </citation>
    <scope>IDENTIFICATION</scope>
    <source>
        <tissue evidence="2">Muscle</tissue>
    </source>
</reference>
<sequence length="225" mass="27279">MCGDSVEFYSIRKDDFMGMAYLKRRLQSSPDTFLQYKRLYEDEKFKKMDTGTYAVFGWSSELLWFMHNHLKSKNRCHFRTPDKMIEYMFYGIPLNKDLTACIKSSINKSVQRLVEFDLFKKWLDDTTFYHKFCQYTPDTTTRPWNLTNLRGVFYSNSSENFIHAKLKKFFRRRSMLQIYIEQQYLPFVFCSNQDKVWHKCMKLYTKSDIRAVQHKKESVTERAMK</sequence>
<dbReference type="RefSeq" id="XP_022251333.1">
    <property type="nucleotide sequence ID" value="XM_022395625.1"/>
</dbReference>
<dbReference type="GeneID" id="111087779"/>
<evidence type="ECO:0000313" key="2">
    <source>
        <dbReference type="RefSeq" id="XP_022251333.1"/>
    </source>
</evidence>
<evidence type="ECO:0000313" key="1">
    <source>
        <dbReference type="Proteomes" id="UP000694941"/>
    </source>
</evidence>